<dbReference type="Proteomes" id="UP000253501">
    <property type="component" value="Unassembled WGS sequence"/>
</dbReference>
<dbReference type="PROSITE" id="PS51208">
    <property type="entry name" value="AUTOTRANSPORTER"/>
    <property type="match status" value="1"/>
</dbReference>
<dbReference type="SUPFAM" id="SSF103515">
    <property type="entry name" value="Autotransporter"/>
    <property type="match status" value="1"/>
</dbReference>
<sequence>MALGIPHLTLGTPVFAQSGPVVQDLRGADGGHCAGSNGCAGADGRSDLVLTQSGLNIKAAGTAVTLDVSGGNGGDGDDVDSQNHWGGKGGMGRIIEYTVQRSTMVSTGGTGISAISRGGDGGRWADAGRHPPFGSGGDGHAVVLAVTGSTIDAVGYGISAQTIGGNGQDSAIPQFGAAERDAGAGGNAVGPVSVTLDGKSTVTVQAGGAGDFPGEMGAGIRAQALGGQGGGGRNDSEFGGHANSGKGGSASDVTVTAADGIITTKGDRVAGILARSIGGTARTWHAVDADGLPIPLVNVRAADGGNAGHVTVVNGAALTTDGARSPGILAASIGGNGSDGGHGSWLDGHDGGKGGAAGGVAITNTGSITTHGANANGISAMVIGGSGGAGGPAGTFGRGGNGGAGAGTGAIAVQIDNSGTIATEGQDAAGIFAHAVGGGGGAGTSSHGVFRVGGGNGGNGGNGGVLAASNQGTIRTAGDHSQAVLLQSIGGGGGAGGDADSVGLITAMAVGGRGGAAGDGGNITLGTSGNIATAGAAASGLTLQSIGGGGGLGGSARATSAGVLLGVSMSVGGDGGAGGSAGAVAVNLAQGARVATSGALANAVVAQTIGGGGGNGAFADSTQVTIAPVLGPDLPSGAASIGHTVGGTGGAGGSGGTIGIDSRAQLATTGARADGILAQSIGGGGGNGGTAAAPLRPTTLGASDITISYGTTVGGNGGGAGNGSTVTVDNLYPGSIRTEGDHAIGILAQSIGGGGGSGGSVQQETGRSFSTLGSPAALTGVLGKVVEWLEKAPEMKLGGFSNAFDMRIGGQGGSGGNGGAVSVSNEGSITTGGGSAPALVAQSIGGGGGRGGAVHATGASSLLSSLDSMIATVSGGVSGAFALAPDIGVNLAVGGGGGSGGNGAAVHVANIGDLATTGTAAPAILAQSIGGGGGRGTITEQSLEDLVRKQAGAAAPEILARINKILGLLASKGLSITSSIDVSLGRSDGPPGIGGAVTVDASGIASRIETAGDSSPAILAQSIGGGGGTADVQSSLLGAGGLAALAGTAARPLAIRLGATSVFTGDTFAAGSGQVTAASGANVRTLGRNAVGIFAQSISGGGGAASVSMAGTDAARLGQGQVPQVPEIALGATMSGLIGFGGISAGGVAITQNGTVRTAGLLSHGVLAQSISGGGGAASLAISPTALALTGPARITLGASGMAGGSIRTDGGSVSIDSAGTSDGASTIVTTGALAFGMMAQSVGAGGGYVALTSGETAALPVTLSLNASDGVAGGGGAVSLSLGAGASITTGGQNAVGMLGQSIGGGGGIAALGTRPGLITLAATASNGSGDGGPVRAVVDGGLQTTGSGGVGVLAQSVGGGGGLAGDLSAVSYGLGLVRSAGIAGGSGRGGAVTVEVGGQGMVYTSGDNAPGILAMSLGGGAVFKDGGVYMKDGQTSASAAGGPVSVHLAANGAVSTQGANSPAIAAVSWGAATGDSAATVDIAVDKGASVSANGRSGTGVLAYAQSMTTIRNAGLIDADTAISAKRQAVVENTGTIRGNVDIGRDSGLASTFNNHAGATFYSGNTLYINNGTLNNAGTLNPGGPGVMTTTRLNYGSFNQLASGTLAADLDFAGKASDQLSNAGGSRFAGTVTPLTRYPVRGTALAIIHSDQPLAGDAVQLGIASASPVFAYALRQSDDKRNVLVSVDAHFQSPGVALNRDQAGVANHLQALWNTADARAAAVFDPLAAIADPSSYARALNTIASDVALARASSRRHENYAFLNRLMSCPYFSEGDARQAEGECAWGRAIGGSVERTATSEDAGYRSTQGGVQFGVQKAIAPDWYLGGSFSYAHTSTRSADGAMRASSDGGQAGLTLKRQLGNWLFAGALFGGYEASAQRRDIALPRMFAAADSKPDTYFLGARARASYQVPFQAWYLKPFADLDVTYDHTPAYRESGAGVFNLAYGARGRTAWMVTPGLEVGGRVELAGATLRPYLALGASALLSGDATASVSLAEFSAAPFQITTRMPKWYGDATAGFELLTQGGWAVRAEYRLRGARDYMDQSGMLRVARYF</sequence>
<reference evidence="3 4" key="1">
    <citation type="submission" date="2018-04" db="EMBL/GenBank/DDBJ databases">
        <title>Cupriavidus necator CR12 genome sequencing and assembly.</title>
        <authorList>
            <person name="Ben Fekih I."/>
            <person name="Mazhar H.S."/>
            <person name="Bello S.K."/>
            <person name="Rensing C."/>
        </authorList>
    </citation>
    <scope>NUCLEOTIDE SEQUENCE [LARGE SCALE GENOMIC DNA]</scope>
    <source>
        <strain evidence="3 4">CR12</strain>
    </source>
</reference>
<evidence type="ECO:0000259" key="2">
    <source>
        <dbReference type="PROSITE" id="PS51208"/>
    </source>
</evidence>
<evidence type="ECO:0000313" key="3">
    <source>
        <dbReference type="EMBL" id="RCJ06118.1"/>
    </source>
</evidence>
<accession>A0A367PE11</accession>
<dbReference type="SMART" id="SM00869">
    <property type="entry name" value="Autotransporter"/>
    <property type="match status" value="1"/>
</dbReference>
<evidence type="ECO:0000256" key="1">
    <source>
        <dbReference type="SAM" id="MobiDB-lite"/>
    </source>
</evidence>
<name>A0A367PE11_CUPNE</name>
<proteinExistence type="predicted"/>
<comment type="caution">
    <text evidence="3">The sequence shown here is derived from an EMBL/GenBank/DDBJ whole genome shotgun (WGS) entry which is preliminary data.</text>
</comment>
<protein>
    <submittedName>
        <fullName evidence="3">Autotransporter outer membrane beta-barrel domain-containing protein</fullName>
    </submittedName>
</protein>
<evidence type="ECO:0000313" key="4">
    <source>
        <dbReference type="Proteomes" id="UP000253501"/>
    </source>
</evidence>
<organism evidence="3 4">
    <name type="scientific">Cupriavidus necator</name>
    <name type="common">Alcaligenes eutrophus</name>
    <name type="synonym">Ralstonia eutropha</name>
    <dbReference type="NCBI Taxonomy" id="106590"/>
    <lineage>
        <taxon>Bacteria</taxon>
        <taxon>Pseudomonadati</taxon>
        <taxon>Pseudomonadota</taxon>
        <taxon>Betaproteobacteria</taxon>
        <taxon>Burkholderiales</taxon>
        <taxon>Burkholderiaceae</taxon>
        <taxon>Cupriavidus</taxon>
    </lineage>
</organism>
<gene>
    <name evidence="3" type="ORF">DDK22_23045</name>
</gene>
<dbReference type="EMBL" id="QDHA01000056">
    <property type="protein sequence ID" value="RCJ06118.1"/>
    <property type="molecule type" value="Genomic_DNA"/>
</dbReference>
<feature type="domain" description="Autotransporter" evidence="2">
    <location>
        <begin position="1779"/>
        <end position="2056"/>
    </location>
</feature>
<feature type="region of interest" description="Disordered" evidence="1">
    <location>
        <begin position="221"/>
        <end position="250"/>
    </location>
</feature>
<dbReference type="InterPro" id="IPR005546">
    <property type="entry name" value="Autotransporte_beta"/>
</dbReference>
<dbReference type="InterPro" id="IPR036709">
    <property type="entry name" value="Autotransporte_beta_dom_sf"/>
</dbReference>